<keyword evidence="5" id="KW-1185">Reference proteome</keyword>
<dbReference type="PATRIC" id="fig|1068978.7.peg.3430"/>
<dbReference type="eggNOG" id="COG1463">
    <property type="taxonomic scope" value="Bacteria"/>
</dbReference>
<dbReference type="PANTHER" id="PTHR33371">
    <property type="entry name" value="INTERMEMBRANE PHOSPHOLIPID TRANSPORT SYSTEM BINDING PROTEIN MLAD-RELATED"/>
    <property type="match status" value="1"/>
</dbReference>
<evidence type="ECO:0000313" key="4">
    <source>
        <dbReference type="EMBL" id="AIJ23304.1"/>
    </source>
</evidence>
<dbReference type="Proteomes" id="UP000062973">
    <property type="component" value="Chromosome"/>
</dbReference>
<accession>A0A076MRM1</accession>
<evidence type="ECO:0000256" key="1">
    <source>
        <dbReference type="SAM" id="MobiDB-lite"/>
    </source>
</evidence>
<evidence type="ECO:0000313" key="5">
    <source>
        <dbReference type="Proteomes" id="UP000062973"/>
    </source>
</evidence>
<dbReference type="PANTHER" id="PTHR33371:SF4">
    <property type="entry name" value="INTERMEMBRANE PHOSPHOLIPID TRANSPORT SYSTEM BINDING PROTEIN MLAD"/>
    <property type="match status" value="1"/>
</dbReference>
<dbReference type="EMBL" id="CP009110">
    <property type="protein sequence ID" value="AIJ23304.1"/>
    <property type="molecule type" value="Genomic_DNA"/>
</dbReference>
<feature type="region of interest" description="Disordered" evidence="1">
    <location>
        <begin position="399"/>
        <end position="430"/>
    </location>
</feature>
<keyword evidence="2" id="KW-0812">Transmembrane</keyword>
<dbReference type="InterPro" id="IPR052336">
    <property type="entry name" value="MlaD_Phospholipid_Transporter"/>
</dbReference>
<dbReference type="InterPro" id="IPR003399">
    <property type="entry name" value="Mce/MlaD"/>
</dbReference>
<keyword evidence="2" id="KW-0472">Membrane</keyword>
<dbReference type="HOGENOM" id="CLU_651583_0_0_11"/>
<protein>
    <submittedName>
        <fullName evidence="4">Mammalian cell entry related domain-containing protein</fullName>
    </submittedName>
</protein>
<dbReference type="AlphaFoldDB" id="A0A076MRM1"/>
<gene>
    <name evidence="4" type="ORF">AMETH_3212</name>
</gene>
<feature type="transmembrane region" description="Helical" evidence="2">
    <location>
        <begin position="15"/>
        <end position="33"/>
    </location>
</feature>
<dbReference type="KEGG" id="amq:AMETH_3212"/>
<feature type="domain" description="Mce/MlaD" evidence="3">
    <location>
        <begin position="44"/>
        <end position="119"/>
    </location>
</feature>
<proteinExistence type="predicted"/>
<organism evidence="4 5">
    <name type="scientific">Amycolatopsis methanolica 239</name>
    <dbReference type="NCBI Taxonomy" id="1068978"/>
    <lineage>
        <taxon>Bacteria</taxon>
        <taxon>Bacillati</taxon>
        <taxon>Actinomycetota</taxon>
        <taxon>Actinomycetes</taxon>
        <taxon>Pseudonocardiales</taxon>
        <taxon>Pseudonocardiaceae</taxon>
        <taxon>Amycolatopsis</taxon>
        <taxon>Amycolatopsis methanolica group</taxon>
    </lineage>
</organism>
<reference evidence="4 5" key="1">
    <citation type="submission" date="2014-07" db="EMBL/GenBank/DDBJ databases">
        <title>Whole Genome Sequence of the Amycolatopsis methanolica 239.</title>
        <authorList>
            <person name="Tang B."/>
        </authorList>
    </citation>
    <scope>NUCLEOTIDE SEQUENCE [LARGE SCALE GENOMIC DNA]</scope>
    <source>
        <strain evidence="4 5">239</strain>
    </source>
</reference>
<sequence>MTVAARVSRAQGRSFYLGVVILVLAGVITYISLTADQGLPGAPKTTVRAAFDDVGSLTAGADVRQNSMRIGRVEAIRLVDGRPEVVMELDGHVEVFANARAAIWDQSALSQKFVELLPGDPSAPPLGEGVIPAGATESSSDISRLLDVLDPPTRDAATGAVRELGDGMAGHSQDLHEFLAALPGLLDDTGAVSAALAAPEANLPALLRSADRLAGRFAGRQDDLARLVTQLDQTLAAVGVDHGTPLSQVLSKAPDLLRHGSAAAAALTQPLADTRVALTTLRSGAQALGEATPDVRGVLREAPGPLRKIPGVADAATPAVDELTATSADLRPLAVRLGDGLPALRSLLQTLSPYAADIGDFAYHGGLVFAGHAGDRHYMRVQLVLPGIAGLNSAVSPLDELTPAPRNPYPEPGRAVEDRAQGPGLLGGRN</sequence>
<evidence type="ECO:0000259" key="3">
    <source>
        <dbReference type="Pfam" id="PF02470"/>
    </source>
</evidence>
<evidence type="ECO:0000256" key="2">
    <source>
        <dbReference type="SAM" id="Phobius"/>
    </source>
</evidence>
<name>A0A076MRM1_AMYME</name>
<keyword evidence="2" id="KW-1133">Transmembrane helix</keyword>
<dbReference type="STRING" id="1068978.AMETH_3212"/>
<dbReference type="Pfam" id="PF02470">
    <property type="entry name" value="MlaD"/>
    <property type="match status" value="1"/>
</dbReference>